<reference evidence="2 3" key="1">
    <citation type="submission" date="2016-12" db="EMBL/GenBank/DDBJ databases">
        <title>The genomes of Aspergillus section Nigri reveals drivers in fungal speciation.</title>
        <authorList>
            <consortium name="DOE Joint Genome Institute"/>
            <person name="Vesth T.C."/>
            <person name="Nybo J."/>
            <person name="Theobald S."/>
            <person name="Brandl J."/>
            <person name="Frisvad J.C."/>
            <person name="Nielsen K.F."/>
            <person name="Lyhne E.K."/>
            <person name="Kogle M.E."/>
            <person name="Kuo A."/>
            <person name="Riley R."/>
            <person name="Clum A."/>
            <person name="Nolan M."/>
            <person name="Lipzen A."/>
            <person name="Salamov A."/>
            <person name="Henrissat B."/>
            <person name="Wiebenga A."/>
            <person name="De Vries R.P."/>
            <person name="Grigoriev I.V."/>
            <person name="Mortensen U.H."/>
            <person name="Andersen M.R."/>
            <person name="Baker S.E."/>
        </authorList>
    </citation>
    <scope>NUCLEOTIDE SEQUENCE [LARGE SCALE GENOMIC DNA]</scope>
    <source>
        <strain evidence="2 3">CBS 115572</strain>
    </source>
</reference>
<dbReference type="PANTHER" id="PTHR37171">
    <property type="entry name" value="SERINE/THREONINE-PROTEIN KINASE YRZF-RELATED"/>
    <property type="match status" value="1"/>
</dbReference>
<dbReference type="GeneID" id="37119264"/>
<dbReference type="AlphaFoldDB" id="A0A317WZ21"/>
<keyword evidence="3" id="KW-1185">Reference proteome</keyword>
<dbReference type="OrthoDB" id="2156052at2759"/>
<dbReference type="SUPFAM" id="SSF56112">
    <property type="entry name" value="Protein kinase-like (PK-like)"/>
    <property type="match status" value="1"/>
</dbReference>
<dbReference type="RefSeq" id="XP_025469354.1">
    <property type="nucleotide sequence ID" value="XM_025617121.1"/>
</dbReference>
<evidence type="ECO:0008006" key="4">
    <source>
        <dbReference type="Google" id="ProtNLM"/>
    </source>
</evidence>
<dbReference type="InterPro" id="IPR052396">
    <property type="entry name" value="Meiotic_Drive_Suppr_Kinase"/>
</dbReference>
<dbReference type="PANTHER" id="PTHR37171:SF1">
    <property type="entry name" value="SERINE_THREONINE-PROTEIN KINASE YRZF-RELATED"/>
    <property type="match status" value="1"/>
</dbReference>
<gene>
    <name evidence="2" type="ORF">BO94DRAFT_623046</name>
</gene>
<evidence type="ECO:0000313" key="3">
    <source>
        <dbReference type="Proteomes" id="UP000246702"/>
    </source>
</evidence>
<feature type="region of interest" description="Disordered" evidence="1">
    <location>
        <begin position="328"/>
        <end position="356"/>
    </location>
</feature>
<dbReference type="STRING" id="1450535.A0A317WZ21"/>
<comment type="caution">
    <text evidence="2">The sequence shown here is derived from an EMBL/GenBank/DDBJ whole genome shotgun (WGS) entry which is preliminary data.</text>
</comment>
<evidence type="ECO:0000256" key="1">
    <source>
        <dbReference type="SAM" id="MobiDB-lite"/>
    </source>
</evidence>
<dbReference type="Proteomes" id="UP000246702">
    <property type="component" value="Unassembled WGS sequence"/>
</dbReference>
<feature type="region of interest" description="Disordered" evidence="1">
    <location>
        <begin position="121"/>
        <end position="148"/>
    </location>
</feature>
<name>A0A317WZ21_9EURO</name>
<dbReference type="Gene3D" id="1.10.510.10">
    <property type="entry name" value="Transferase(Phosphotransferase) domain 1"/>
    <property type="match status" value="1"/>
</dbReference>
<feature type="compositionally biased region" description="Low complexity" evidence="1">
    <location>
        <begin position="131"/>
        <end position="140"/>
    </location>
</feature>
<organism evidence="2 3">
    <name type="scientific">Aspergillus sclerotioniger CBS 115572</name>
    <dbReference type="NCBI Taxonomy" id="1450535"/>
    <lineage>
        <taxon>Eukaryota</taxon>
        <taxon>Fungi</taxon>
        <taxon>Dikarya</taxon>
        <taxon>Ascomycota</taxon>
        <taxon>Pezizomycotina</taxon>
        <taxon>Eurotiomycetes</taxon>
        <taxon>Eurotiomycetidae</taxon>
        <taxon>Eurotiales</taxon>
        <taxon>Aspergillaceae</taxon>
        <taxon>Aspergillus</taxon>
        <taxon>Aspergillus subgen. Circumdati</taxon>
    </lineage>
</organism>
<dbReference type="InterPro" id="IPR011009">
    <property type="entry name" value="Kinase-like_dom_sf"/>
</dbReference>
<proteinExistence type="predicted"/>
<dbReference type="EMBL" id="MSFK01000009">
    <property type="protein sequence ID" value="PWY91626.1"/>
    <property type="molecule type" value="Genomic_DNA"/>
</dbReference>
<protein>
    <recommendedName>
        <fullName evidence="4">Protein kinase domain-containing protein</fullName>
    </recommendedName>
</protein>
<accession>A0A317WZ21</accession>
<feature type="region of interest" description="Disordered" evidence="1">
    <location>
        <begin position="574"/>
        <end position="593"/>
    </location>
</feature>
<evidence type="ECO:0000313" key="2">
    <source>
        <dbReference type="EMBL" id="PWY91626.1"/>
    </source>
</evidence>
<sequence>MTVEDPSRSTRGNIPAPKGKRCPLRLLPWADCESQQQEIYRSVCHYLEPPGQDAEQLFLPRITLKGFGQALARHLSSEKDLEGYEHFGVEIHVRDIIAALCKKPDARDEFHLSDGVTFDNHANSLEPPQVSQSPEGSPSRPSRPDQFCIRRGDSDSILTTVEYKPPHKLSVENIRSGLRPMDFWEEVVAPDFVPTQEEEKLRYNAARLTGSALVQEFHVMIQQGLEYSYLTNGLALVLLRVPYDDPTTLYYHLCEPNMEVNPEDDHSFQLPVTSIARVLCLCLMSSRSTTRDQDWRNNARLLLPIWTTSFDYEHSQIPVAELRKIPPDAQYIPPASTSSSSVQESARHADTGHAPSYQNQHHQAQFCTQKCLLSLKQGGLLDEHCPNVTLHRKGESGSRHLIKAETLVQLIKRQLDDDIDDCTPMGRCGASGAPFKITCAAYGYTVVGKGITTYLWNEVSREADIYHILSQVQGLVVPVFLGAIDMDKIYFLDRAGEIEHMLLMAWAGKPISKTEATSPDISSSISKAVKKIRSLGVLHQDLRVENLLWNDELRRVMIIDFHCSVLDRQLMKKRPRKTSCGEDTRQQQRHRLV</sequence>